<name>A0A8J3YN37_9ACTN</name>
<keyword evidence="1" id="KW-0472">Membrane</keyword>
<keyword evidence="1" id="KW-1133">Transmembrane helix</keyword>
<keyword evidence="3" id="KW-1185">Reference proteome</keyword>
<dbReference type="NCBIfam" id="NF033634">
    <property type="entry name" value="SLATT_1"/>
    <property type="match status" value="1"/>
</dbReference>
<dbReference type="Pfam" id="PF14015">
    <property type="entry name" value="DUF4231"/>
    <property type="match status" value="1"/>
</dbReference>
<organism evidence="2 3">
    <name type="scientific">Virgisporangium aliadipatigenens</name>
    <dbReference type="NCBI Taxonomy" id="741659"/>
    <lineage>
        <taxon>Bacteria</taxon>
        <taxon>Bacillati</taxon>
        <taxon>Actinomycetota</taxon>
        <taxon>Actinomycetes</taxon>
        <taxon>Micromonosporales</taxon>
        <taxon>Micromonosporaceae</taxon>
        <taxon>Virgisporangium</taxon>
    </lineage>
</organism>
<feature type="transmembrane region" description="Helical" evidence="1">
    <location>
        <begin position="64"/>
        <end position="86"/>
    </location>
</feature>
<accession>A0A8J3YN37</accession>
<reference evidence="2" key="1">
    <citation type="submission" date="2021-01" db="EMBL/GenBank/DDBJ databases">
        <title>Whole genome shotgun sequence of Virgisporangium aliadipatigenens NBRC 105644.</title>
        <authorList>
            <person name="Komaki H."/>
            <person name="Tamura T."/>
        </authorList>
    </citation>
    <scope>NUCLEOTIDE SEQUENCE</scope>
    <source>
        <strain evidence="2">NBRC 105644</strain>
    </source>
</reference>
<evidence type="ECO:0000313" key="2">
    <source>
        <dbReference type="EMBL" id="GIJ47377.1"/>
    </source>
</evidence>
<evidence type="ECO:0000313" key="3">
    <source>
        <dbReference type="Proteomes" id="UP000619260"/>
    </source>
</evidence>
<comment type="caution">
    <text evidence="2">The sequence shown here is derived from an EMBL/GenBank/DDBJ whole genome shotgun (WGS) entry which is preliminary data.</text>
</comment>
<sequence>MGDSSRSEDEQHGPTWYIAKRLEQYQGWYDTKAVKTKRMYLWMRTVSVVGGVLVPVILNIDGNWARVLATATSLLVAVAVALESVYRYRDQWKNYRSTEQILGHERIHFLTRTGLYQALDDAAAYRALVERVEGAIQAENIATLNVMTLMENTQSNDDRAAGPGSPNPPAFG</sequence>
<proteinExistence type="predicted"/>
<evidence type="ECO:0000256" key="1">
    <source>
        <dbReference type="SAM" id="Phobius"/>
    </source>
</evidence>
<keyword evidence="1" id="KW-0812">Transmembrane</keyword>
<dbReference type="EMBL" id="BOPF01000014">
    <property type="protein sequence ID" value="GIJ47377.1"/>
    <property type="molecule type" value="Genomic_DNA"/>
</dbReference>
<gene>
    <name evidence="2" type="ORF">Val02_42630</name>
</gene>
<dbReference type="InterPro" id="IPR025325">
    <property type="entry name" value="DUF4231"/>
</dbReference>
<protein>
    <recommendedName>
        <fullName evidence="4">DUF4231 domain-containing protein</fullName>
    </recommendedName>
</protein>
<feature type="transmembrane region" description="Helical" evidence="1">
    <location>
        <begin position="41"/>
        <end position="58"/>
    </location>
</feature>
<dbReference type="RefSeq" id="WP_203900866.1">
    <property type="nucleotide sequence ID" value="NZ_BOPF01000014.1"/>
</dbReference>
<dbReference type="AlphaFoldDB" id="A0A8J3YN37"/>
<evidence type="ECO:0008006" key="4">
    <source>
        <dbReference type="Google" id="ProtNLM"/>
    </source>
</evidence>
<dbReference type="Proteomes" id="UP000619260">
    <property type="component" value="Unassembled WGS sequence"/>
</dbReference>